<evidence type="ECO:0000313" key="3">
    <source>
        <dbReference type="EMBL" id="OCT56162.1"/>
    </source>
</evidence>
<comment type="similarity">
    <text evidence="1">Belongs to the TRAFAC class dynamin-like GTPase superfamily. Very large inducible GTPase (VLIG) family.</text>
</comment>
<dbReference type="PANTHER" id="PTHR14819:SF13">
    <property type="entry name" value="INTERFERON-INDUCED VERY LARGE GTPASE 1"/>
    <property type="match status" value="1"/>
</dbReference>
<dbReference type="InterPro" id="IPR052986">
    <property type="entry name" value="VLIG_GTPase"/>
</dbReference>
<dbReference type="SUPFAM" id="SSF52540">
    <property type="entry name" value="P-loop containing nucleoside triphosphate hydrolases"/>
    <property type="match status" value="1"/>
</dbReference>
<proteinExistence type="inferred from homology"/>
<dbReference type="InterPro" id="IPR027417">
    <property type="entry name" value="P-loop_NTPase"/>
</dbReference>
<protein>
    <recommendedName>
        <fullName evidence="2">VLIG-type G domain-containing protein</fullName>
    </recommendedName>
</protein>
<reference evidence="3" key="1">
    <citation type="submission" date="2016-05" db="EMBL/GenBank/DDBJ databases">
        <title>WGS assembly of Xenopus laevis.</title>
        <authorList>
            <person name="Session A."/>
            <person name="Uno Y."/>
            <person name="Kwon T."/>
            <person name="Chapman J."/>
            <person name="Toyoda A."/>
            <person name="Takahashi S."/>
            <person name="Fukui A."/>
            <person name="Hikosaka A."/>
            <person name="Putnam N."/>
            <person name="Stites J."/>
            <person name="Van Heeringen S."/>
            <person name="Quigley I."/>
            <person name="Heinz S."/>
            <person name="Hellsten U."/>
            <person name="Lyons J."/>
            <person name="Suzuki A."/>
            <person name="Kondo M."/>
            <person name="Ogino H."/>
            <person name="Ochi H."/>
            <person name="Bogdanovic O."/>
            <person name="Lister R."/>
            <person name="Georgiou G."/>
            <person name="Paranjpe S."/>
            <person name="Van Kruijsbergen I."/>
            <person name="Mozaffari S."/>
            <person name="Shu S."/>
            <person name="Schmutz J."/>
            <person name="Jenkins J."/>
            <person name="Grimwood J."/>
            <person name="Carlson J."/>
            <person name="Mitros T."/>
            <person name="Simakov O."/>
            <person name="Heald R."/>
            <person name="Miller K."/>
            <person name="Haudenschild C."/>
            <person name="Kuroki Y."/>
            <person name="Tanaka T."/>
            <person name="Michiue T."/>
            <person name="Watanabe M."/>
            <person name="Kinoshita T."/>
            <person name="Ohta Y."/>
            <person name="Mawaribuchi S."/>
            <person name="Suzuki Y."/>
            <person name="Haramoto Y."/>
            <person name="Yamamoto T."/>
            <person name="Takagi C."/>
            <person name="Kitzman J."/>
            <person name="Shendure J."/>
            <person name="Nakayama T."/>
            <person name="Izutsu Y."/>
            <person name="Robert J."/>
            <person name="Dichmann D."/>
            <person name="Flajnik M."/>
            <person name="Houston D."/>
            <person name="Marcotte E."/>
            <person name="Wallingford J."/>
            <person name="Ito Y."/>
            <person name="Asashima M."/>
            <person name="Ueno N."/>
            <person name="Matsuda Y."/>
            <person name="Jan Veenstra G."/>
            <person name="Fujiyama A."/>
            <person name="Harland R."/>
            <person name="Taira M."/>
            <person name="Rokhsar D.S."/>
        </authorList>
    </citation>
    <scope>NUCLEOTIDE SEQUENCE</scope>
    <source>
        <strain evidence="3">J</strain>
        <tissue evidence="3">Blood</tissue>
    </source>
</reference>
<dbReference type="Pfam" id="PF25974">
    <property type="entry name" value="URGCP_9th"/>
    <property type="match status" value="1"/>
</dbReference>
<dbReference type="InterPro" id="IPR030383">
    <property type="entry name" value="G_VLIG_dom"/>
</dbReference>
<dbReference type="InterPro" id="IPR058641">
    <property type="entry name" value="GVIN1_dom"/>
</dbReference>
<feature type="domain" description="VLIG-type G" evidence="2">
    <location>
        <begin position="608"/>
        <end position="850"/>
    </location>
</feature>
<dbReference type="PROSITE" id="PS51717">
    <property type="entry name" value="G_VLIG"/>
    <property type="match status" value="1"/>
</dbReference>
<dbReference type="Pfam" id="PF25683">
    <property type="entry name" value="URGCP_GTPase"/>
    <property type="match status" value="1"/>
</dbReference>
<evidence type="ECO:0000259" key="2">
    <source>
        <dbReference type="PROSITE" id="PS51717"/>
    </source>
</evidence>
<dbReference type="Pfam" id="PF25496">
    <property type="entry name" value="URGCP"/>
    <property type="match status" value="1"/>
</dbReference>
<name>A0A974GZB8_XENLA</name>
<dbReference type="Proteomes" id="UP000694892">
    <property type="component" value="Unassembled WGS sequence"/>
</dbReference>
<gene>
    <name evidence="3" type="ORF">XELAEV_18001255mg</name>
</gene>
<dbReference type="GO" id="GO:0005525">
    <property type="term" value="F:GTP binding"/>
    <property type="evidence" value="ECO:0007669"/>
    <property type="project" value="InterPro"/>
</dbReference>
<accession>A0A974GZB8</accession>
<organism evidence="3">
    <name type="scientific">Xenopus laevis</name>
    <name type="common">African clawed frog</name>
    <dbReference type="NCBI Taxonomy" id="8355"/>
    <lineage>
        <taxon>Eukaryota</taxon>
        <taxon>Metazoa</taxon>
        <taxon>Chordata</taxon>
        <taxon>Craniata</taxon>
        <taxon>Vertebrata</taxon>
        <taxon>Euteleostomi</taxon>
        <taxon>Amphibia</taxon>
        <taxon>Batrachia</taxon>
        <taxon>Anura</taxon>
        <taxon>Pipoidea</taxon>
        <taxon>Pipidae</taxon>
        <taxon>Xenopodinae</taxon>
        <taxon>Xenopus</taxon>
        <taxon>Xenopus</taxon>
    </lineage>
</organism>
<evidence type="ECO:0000256" key="1">
    <source>
        <dbReference type="ARBA" id="ARBA00006828"/>
    </source>
</evidence>
<dbReference type="InterPro" id="IPR057365">
    <property type="entry name" value="URGCP"/>
</dbReference>
<dbReference type="PANTHER" id="PTHR14819">
    <property type="entry name" value="GTP-BINDING"/>
    <property type="match status" value="1"/>
</dbReference>
<dbReference type="Gene3D" id="3.40.50.300">
    <property type="entry name" value="P-loop containing nucleotide triphosphate hydrolases"/>
    <property type="match status" value="1"/>
</dbReference>
<sequence>MEDSEDEYREGKTETSRDKKTLFRNLLKMMNMDPYETTYLTLQDILQIDQGCAQEKGNFQRESVAWNFIYKIIALNGTARSINMAYEDENEDPQDDPDDITCDSCSSVHPLDVICLVLHCCDYFLQQEIILKMSMCQFAVPLLLPDVDGPGCTFMLWGMRAILKRWRPQSLEETKGFMQANIVQISMPTFSFVRLGENTLSKSNILNQVLSPAQHTYDFFVHNNMEGADVTKEISEGLTEISWYFPAGKSNSDIFSEPAAFANLHGNLEDYLTQFAFLSQISSAVFIFVQNINKNLFDFLSQFKHSRTNFVIIIKKNSKVNIGTNLTNVTVLVFSSKINGATIAKKIRTAALDFIKKGCSILSLEDMSDIASKLGISVDENARECQNAKADAKAITEEIKDVTEYKKDTMRLQGHLWKKLTELEREMCQMRKQGDKHGESYKMELKKQCADIRELQYNSRIPHGISTFIDSVLKKNHIENLYFFKWLRFYLDSSSRKNLSALQAEYKEKLYTSTFNELSGLDQKISDSSLGIEHFLREIGQFYEAEQFMLSKCVVTASKSKFTQLPAFAADLLLGGLALELIDGDASNIPLQWLQDVLTELDNKTGKCCRMGVITVLGVQSTGKSTLLNTMFGLQFPVSSGRCTRGAFMTLMKVRKNFQEELGCEFILVIDTEGLKAPELTYLENSYEHDNELATLVVGLSDITIVNMAMENTTEMKDILQIVVHAFLRMKEIGRKPNCHFVHQNVSDVSAHENNRRDRAKLLEHLNEMTKIAATMEKKATFTAFSDIMVYDPETNNYYIPGLWNGVPPMASINIAYSETIYELKSHLIECMKNKGQRIGDFIEWVQSLWNAVKHENFIFSFRNSLVANAYNQLAKKYSEMEWTFTKAVHKWLAKTETVIKNQNAEMVDSEAAKCINKMYSILSEEEKNMQEELEKYFSIDNKEASLVERYKAEFLTSASCLRKKLESSSFSKCAEVIRIQKENLKVRNFIGIFKEVIDKKVTSLVTKSRQKQYKPNEKTLEEEFELIWEDTVSELNVTALPEPNIELNLLSLLKKDMESSGSSVNQRLNNIHQLPKQQKLHVHEHMATNLFTKVEKLPFVRLKEFSKLLSEKCSKYINNKLIAEFDYDETYGLELLHLISLECYQNKDLQITADVELDLKLFILGNAVEHFQQMHYNFVKKNDPLICLREMKLKYCKSFHYLFLEKDAIWEQVKLVCYLWLKPALIEQVNRKLGYEIIHFILDSSQSNQYSTRGYFQFTVMKTLLEKSHFSDYLEYISDYETFVKKWINNCILENCDFNNLQSIILSNMIRKLKGILTDPRTLRIHKASNVLEHLKERLKSDLVLSDDIEMFRLKDHMDIKEFVENLEKSLGDTEAEIISEMKAVKKETILSNVVVKPVDELFKRVFGCGKQCPFCSVPCEAGGTDHKNHFASIHRPTGLGRYRTFFTQALCYDICTTNISGNKSFIHQSDSSHPYKEYRTIYPNWDILPDPSIEASDYWKYVLKEFNEQFAEEYEASPAEYPKEWNTITKGQAEKCLNTAFGMK</sequence>
<dbReference type="EMBL" id="KV467379">
    <property type="protein sequence ID" value="OCT56162.1"/>
    <property type="molecule type" value="Genomic_DNA"/>
</dbReference>